<gene>
    <name evidence="7" type="ORF">PHYBLDRAFT_155379</name>
</gene>
<dbReference type="Proteomes" id="UP000077315">
    <property type="component" value="Unassembled WGS sequence"/>
</dbReference>
<dbReference type="VEuPathDB" id="FungiDB:PHYBLDRAFT_155379"/>
<keyword evidence="4" id="KW-0496">Mitochondrion</keyword>
<dbReference type="GeneID" id="28994304"/>
<dbReference type="InterPro" id="IPR008949">
    <property type="entry name" value="Isoprenoid_synthase_dom_sf"/>
</dbReference>
<dbReference type="RefSeq" id="XP_018291941.1">
    <property type="nucleotide sequence ID" value="XM_018433398.1"/>
</dbReference>
<evidence type="ECO:0000313" key="7">
    <source>
        <dbReference type="EMBL" id="OAD73901.1"/>
    </source>
</evidence>
<dbReference type="Gene3D" id="1.10.600.10">
    <property type="entry name" value="Farnesyl Diphosphate Synthase"/>
    <property type="match status" value="1"/>
</dbReference>
<evidence type="ECO:0000256" key="4">
    <source>
        <dbReference type="ARBA" id="ARBA00023128"/>
    </source>
</evidence>
<protein>
    <recommendedName>
        <fullName evidence="9">Squalene/phytoene synthase</fullName>
    </recommendedName>
</protein>
<sequence length="330" mass="37711">MSISKTTLRPTLQQYMHTAVRQSLNRANYSTSSELLSIANKYCSDSKKEECRQGDYEAYLAVSFFPSHLRDTQLAIRAFNVEIASIRENVSNPTIGKMRMQFWKDTIDNVYKVNKREAKGINSGKPPQQPIALALAESLKHTQLSSMWFKRIITERTTNLDDHQFMTIQDMETYSENTATSVLYLQLESLGLRDVQADHAISHMGKMMGITTFLRSFPFHLGQKRSVLPAQITAKYGISQEDLFRQGQVEGLEDAIFEVATAANDQLLTARSMLETVPQQAFPVLLAAVPYIKYLEKLEKANFNVFDPSLQRKDWKLPLSLWNAYRKHTI</sequence>
<evidence type="ECO:0000256" key="6">
    <source>
        <dbReference type="ARBA" id="ARBA00038273"/>
    </source>
</evidence>
<dbReference type="GO" id="GO:0005743">
    <property type="term" value="C:mitochondrial inner membrane"/>
    <property type="evidence" value="ECO:0007669"/>
    <property type="project" value="UniProtKB-SubCell"/>
</dbReference>
<dbReference type="GO" id="GO:0032981">
    <property type="term" value="P:mitochondrial respiratory chain complex I assembly"/>
    <property type="evidence" value="ECO:0007669"/>
    <property type="project" value="TreeGrafter"/>
</dbReference>
<evidence type="ECO:0000313" key="8">
    <source>
        <dbReference type="Proteomes" id="UP000077315"/>
    </source>
</evidence>
<dbReference type="PANTHER" id="PTHR21181">
    <property type="match status" value="1"/>
</dbReference>
<evidence type="ECO:0000256" key="5">
    <source>
        <dbReference type="ARBA" id="ARBA00023136"/>
    </source>
</evidence>
<evidence type="ECO:0000256" key="3">
    <source>
        <dbReference type="ARBA" id="ARBA00022946"/>
    </source>
</evidence>
<dbReference type="SUPFAM" id="SSF48576">
    <property type="entry name" value="Terpenoid synthases"/>
    <property type="match status" value="1"/>
</dbReference>
<dbReference type="OrthoDB" id="270318at2759"/>
<keyword evidence="3" id="KW-0809">Transit peptide</keyword>
<organism evidence="7 8">
    <name type="scientific">Phycomyces blakesleeanus (strain ATCC 8743b / DSM 1359 / FGSC 10004 / NBRC 33097 / NRRL 1555)</name>
    <dbReference type="NCBI Taxonomy" id="763407"/>
    <lineage>
        <taxon>Eukaryota</taxon>
        <taxon>Fungi</taxon>
        <taxon>Fungi incertae sedis</taxon>
        <taxon>Mucoromycota</taxon>
        <taxon>Mucoromycotina</taxon>
        <taxon>Mucoromycetes</taxon>
        <taxon>Mucorales</taxon>
        <taxon>Phycomycetaceae</taxon>
        <taxon>Phycomyces</taxon>
    </lineage>
</organism>
<reference evidence="8" key="1">
    <citation type="submission" date="2015-06" db="EMBL/GenBank/DDBJ databases">
        <title>Expansion of signal transduction pathways in fungi by whole-genome duplication.</title>
        <authorList>
            <consortium name="DOE Joint Genome Institute"/>
            <person name="Corrochano L.M."/>
            <person name="Kuo A."/>
            <person name="Marcet-Houben M."/>
            <person name="Polaino S."/>
            <person name="Salamov A."/>
            <person name="Villalobos J.M."/>
            <person name="Alvarez M.I."/>
            <person name="Avalos J."/>
            <person name="Benito E.P."/>
            <person name="Benoit I."/>
            <person name="Burger G."/>
            <person name="Camino L.P."/>
            <person name="Canovas D."/>
            <person name="Cerda-Olmedo E."/>
            <person name="Cheng J.-F."/>
            <person name="Dominguez A."/>
            <person name="Elias M."/>
            <person name="Eslava A.P."/>
            <person name="Glaser F."/>
            <person name="Grimwood J."/>
            <person name="Gutierrez G."/>
            <person name="Heitman J."/>
            <person name="Henrissat B."/>
            <person name="Iturriaga E.A."/>
            <person name="Lang B.F."/>
            <person name="Lavin J.L."/>
            <person name="Lee S."/>
            <person name="Li W."/>
            <person name="Lindquist E."/>
            <person name="Lopez-Garcia S."/>
            <person name="Luque E.M."/>
            <person name="Marcos A.T."/>
            <person name="Martin J."/>
            <person name="McCluskey K."/>
            <person name="Medina H.R."/>
            <person name="Miralles-Duran A."/>
            <person name="Miyazaki A."/>
            <person name="Munoz-Torres E."/>
            <person name="Oguiza J.A."/>
            <person name="Ohm R."/>
            <person name="Olmedo M."/>
            <person name="Orejas M."/>
            <person name="Ortiz-Castellanos L."/>
            <person name="Pisabarro A.G."/>
            <person name="Rodriguez-Romero J."/>
            <person name="Ruiz-Herrera J."/>
            <person name="Ruiz-Vazquez R."/>
            <person name="Sanz C."/>
            <person name="Schackwitz W."/>
            <person name="Schmutz J."/>
            <person name="Shahriari M."/>
            <person name="Shelest E."/>
            <person name="Silva-Franco F."/>
            <person name="Soanes D."/>
            <person name="Syed K."/>
            <person name="Tagua V.G."/>
            <person name="Talbot N.J."/>
            <person name="Thon M."/>
            <person name="De vries R.P."/>
            <person name="Wiebenga A."/>
            <person name="Yadav J.S."/>
            <person name="Braun E.L."/>
            <person name="Baker S."/>
            <person name="Garre V."/>
            <person name="Horwitz B."/>
            <person name="Torres-Martinez S."/>
            <person name="Idnurm A."/>
            <person name="Herrera-Estrella A."/>
            <person name="Gabaldon T."/>
            <person name="Grigoriev I.V."/>
        </authorList>
    </citation>
    <scope>NUCLEOTIDE SEQUENCE [LARGE SCALE GENOMIC DNA]</scope>
    <source>
        <strain evidence="8">NRRL 1555(-)</strain>
    </source>
</reference>
<keyword evidence="2" id="KW-0999">Mitochondrion inner membrane</keyword>
<evidence type="ECO:0000256" key="1">
    <source>
        <dbReference type="ARBA" id="ARBA00004273"/>
    </source>
</evidence>
<proteinExistence type="inferred from homology"/>
<comment type="similarity">
    <text evidence="6">Belongs to the NDUFAF6 family.</text>
</comment>
<dbReference type="STRING" id="763407.A0A163AJF8"/>
<comment type="subcellular location">
    <subcellularLocation>
        <location evidence="1">Mitochondrion inner membrane</location>
    </subcellularLocation>
</comment>
<name>A0A163AJF8_PHYB8</name>
<dbReference type="InterPro" id="IPR002060">
    <property type="entry name" value="Squ/phyt_synthse"/>
</dbReference>
<dbReference type="EMBL" id="KV440980">
    <property type="protein sequence ID" value="OAD73901.1"/>
    <property type="molecule type" value="Genomic_DNA"/>
</dbReference>
<evidence type="ECO:0000256" key="2">
    <source>
        <dbReference type="ARBA" id="ARBA00022792"/>
    </source>
</evidence>
<dbReference type="AlphaFoldDB" id="A0A163AJF8"/>
<keyword evidence="5" id="KW-0472">Membrane</keyword>
<keyword evidence="8" id="KW-1185">Reference proteome</keyword>
<accession>A0A163AJF8</accession>
<evidence type="ECO:0008006" key="9">
    <source>
        <dbReference type="Google" id="ProtNLM"/>
    </source>
</evidence>
<dbReference type="InParanoid" id="A0A163AJF8"/>
<dbReference type="PANTHER" id="PTHR21181:SF13">
    <property type="entry name" value="NADH DEHYDROGENASE (UBIQUINONE) COMPLEX I, ASSEMBLY FACTOR 6"/>
    <property type="match status" value="1"/>
</dbReference>
<dbReference type="Pfam" id="PF00494">
    <property type="entry name" value="SQS_PSY"/>
    <property type="match status" value="1"/>
</dbReference>